<dbReference type="OMA" id="KEMENPG"/>
<accession>T1IA21</accession>
<dbReference type="InParanoid" id="T1IA21"/>
<organism evidence="1 2">
    <name type="scientific">Rhodnius prolixus</name>
    <name type="common">Triatomid bug</name>
    <dbReference type="NCBI Taxonomy" id="13249"/>
    <lineage>
        <taxon>Eukaryota</taxon>
        <taxon>Metazoa</taxon>
        <taxon>Ecdysozoa</taxon>
        <taxon>Arthropoda</taxon>
        <taxon>Hexapoda</taxon>
        <taxon>Insecta</taxon>
        <taxon>Pterygota</taxon>
        <taxon>Neoptera</taxon>
        <taxon>Paraneoptera</taxon>
        <taxon>Hemiptera</taxon>
        <taxon>Heteroptera</taxon>
        <taxon>Panheteroptera</taxon>
        <taxon>Cimicomorpha</taxon>
        <taxon>Reduviidae</taxon>
        <taxon>Triatominae</taxon>
        <taxon>Rhodnius</taxon>
    </lineage>
</organism>
<dbReference type="eggNOG" id="ENOG502SBQ9">
    <property type="taxonomic scope" value="Eukaryota"/>
</dbReference>
<dbReference type="EnsemblMetazoa" id="RPRC013142-RA">
    <property type="protein sequence ID" value="RPRC013142-PA"/>
    <property type="gene ID" value="RPRC013142"/>
</dbReference>
<dbReference type="VEuPathDB" id="VectorBase:RPRC013142"/>
<evidence type="ECO:0000313" key="1">
    <source>
        <dbReference type="EnsemblMetazoa" id="RPRC013142-PA"/>
    </source>
</evidence>
<reference evidence="1" key="1">
    <citation type="submission" date="2015-05" db="UniProtKB">
        <authorList>
            <consortium name="EnsemblMetazoa"/>
        </authorList>
    </citation>
    <scope>IDENTIFICATION</scope>
</reference>
<proteinExistence type="predicted"/>
<dbReference type="EMBL" id="ACPB03002026">
    <property type="status" value="NOT_ANNOTATED_CDS"/>
    <property type="molecule type" value="Genomic_DNA"/>
</dbReference>
<dbReference type="Proteomes" id="UP000015103">
    <property type="component" value="Unassembled WGS sequence"/>
</dbReference>
<keyword evidence="2" id="KW-1185">Reference proteome</keyword>
<dbReference type="AlphaFoldDB" id="T1IA21"/>
<sequence>MTFTKVFKKKSDKVGADEEEIKDVTVLDEKNVGAAQTEEPAKIENSKNDEGVVYAELDLQQHPAPTRGVLVRPEDDKTEYAEIIHTQNNNK</sequence>
<name>T1IA21_RHOPR</name>
<dbReference type="HOGENOM" id="CLU_2429825_0_0_1"/>
<protein>
    <submittedName>
        <fullName evidence="1">Uncharacterized protein</fullName>
    </submittedName>
</protein>
<evidence type="ECO:0000313" key="2">
    <source>
        <dbReference type="Proteomes" id="UP000015103"/>
    </source>
</evidence>